<keyword evidence="1" id="KW-0812">Transmembrane</keyword>
<keyword evidence="3" id="KW-0378">Hydrolase</keyword>
<keyword evidence="3" id="KW-0269">Exonuclease</keyword>
<keyword evidence="1" id="KW-1133">Transmembrane helix</keyword>
<dbReference type="InterPro" id="IPR005135">
    <property type="entry name" value="Endo/exonuclease/phosphatase"/>
</dbReference>
<keyword evidence="3" id="KW-0255">Endonuclease</keyword>
<dbReference type="Pfam" id="PF03372">
    <property type="entry name" value="Exo_endo_phos"/>
    <property type="match status" value="1"/>
</dbReference>
<organism evidence="3 4">
    <name type="scientific">Hymenobacter chitinivorans DSM 11115</name>
    <dbReference type="NCBI Taxonomy" id="1121954"/>
    <lineage>
        <taxon>Bacteria</taxon>
        <taxon>Pseudomonadati</taxon>
        <taxon>Bacteroidota</taxon>
        <taxon>Cytophagia</taxon>
        <taxon>Cytophagales</taxon>
        <taxon>Hymenobacteraceae</taxon>
        <taxon>Hymenobacter</taxon>
    </lineage>
</organism>
<feature type="domain" description="Endonuclease/exonuclease/phosphatase" evidence="2">
    <location>
        <begin position="107"/>
        <end position="363"/>
    </location>
</feature>
<dbReference type="GO" id="GO:0004519">
    <property type="term" value="F:endonuclease activity"/>
    <property type="evidence" value="ECO:0007669"/>
    <property type="project" value="UniProtKB-KW"/>
</dbReference>
<dbReference type="SUPFAM" id="SSF56219">
    <property type="entry name" value="DNase I-like"/>
    <property type="match status" value="1"/>
</dbReference>
<evidence type="ECO:0000313" key="3">
    <source>
        <dbReference type="EMBL" id="PJJ54529.1"/>
    </source>
</evidence>
<keyword evidence="3" id="KW-0540">Nuclease</keyword>
<keyword evidence="4" id="KW-1185">Reference proteome</keyword>
<dbReference type="Proteomes" id="UP000228535">
    <property type="component" value="Unassembled WGS sequence"/>
</dbReference>
<keyword evidence="1" id="KW-0472">Membrane</keyword>
<dbReference type="GO" id="GO:0004527">
    <property type="term" value="F:exonuclease activity"/>
    <property type="evidence" value="ECO:0007669"/>
    <property type="project" value="UniProtKB-KW"/>
</dbReference>
<sequence length="384" mass="42830">MLVRRSFAFKCTLLVIAWLLLAIACVQIPSRVFWPASFGALTLPLALGLNLAAVGYWLLRNWRVAALPALVAFLTWPHFQRGLAVHPTQLASGRAAAPGPSTVRLLSANVRIFNVYPQLRDKDPESPVKFIRWLAENPADVLCLQEFYNEPVGSRTGEGRLFRSVDKIGKQAGRQAFVSKTLTNGAGAEFGMAIFSRFPIVGRGTISFDRLTQNHAMYADLRLPSGDTVRVYNFHLQSMSMDERDIVDSYSSKAGLKKKGLGLLRRFKRGLVARSVQVDTLVQRFERCRYPMLLCADLNDVPYSYSYDQLADHFQNAWATVGNGVGATYNGRLPFVRIDNQFASPSWQIADFRVHYEIPYSDHFPTSAIYTLSAAPSQAAAKSE</sequence>
<evidence type="ECO:0000259" key="2">
    <source>
        <dbReference type="Pfam" id="PF03372"/>
    </source>
</evidence>
<accession>A0A2M9B9A5</accession>
<dbReference type="InterPro" id="IPR036691">
    <property type="entry name" value="Endo/exonu/phosph_ase_sf"/>
</dbReference>
<protein>
    <submittedName>
        <fullName evidence="3">Endonuclease/exonuclease/phosphatase family metal-dependent hydrolase</fullName>
    </submittedName>
</protein>
<dbReference type="AlphaFoldDB" id="A0A2M9B9A5"/>
<evidence type="ECO:0000313" key="4">
    <source>
        <dbReference type="Proteomes" id="UP000228535"/>
    </source>
</evidence>
<name>A0A2M9B9A5_9BACT</name>
<dbReference type="PROSITE" id="PS51257">
    <property type="entry name" value="PROKAR_LIPOPROTEIN"/>
    <property type="match status" value="1"/>
</dbReference>
<reference evidence="3 4" key="1">
    <citation type="submission" date="2017-11" db="EMBL/GenBank/DDBJ databases">
        <title>Genomic Encyclopedia of Archaeal and Bacterial Type Strains, Phase II (KMG-II): From Individual Species to Whole Genera.</title>
        <authorList>
            <person name="Goeker M."/>
        </authorList>
    </citation>
    <scope>NUCLEOTIDE SEQUENCE [LARGE SCALE GENOMIC DNA]</scope>
    <source>
        <strain evidence="3 4">DSM 11115</strain>
    </source>
</reference>
<dbReference type="EMBL" id="PGFA01000002">
    <property type="protein sequence ID" value="PJJ54529.1"/>
    <property type="molecule type" value="Genomic_DNA"/>
</dbReference>
<proteinExistence type="predicted"/>
<dbReference type="Gene3D" id="3.60.10.10">
    <property type="entry name" value="Endonuclease/exonuclease/phosphatase"/>
    <property type="match status" value="1"/>
</dbReference>
<comment type="caution">
    <text evidence="3">The sequence shown here is derived from an EMBL/GenBank/DDBJ whole genome shotgun (WGS) entry which is preliminary data.</text>
</comment>
<feature type="transmembrane region" description="Helical" evidence="1">
    <location>
        <begin position="36"/>
        <end position="59"/>
    </location>
</feature>
<gene>
    <name evidence="3" type="ORF">CLV45_2870</name>
</gene>
<dbReference type="CDD" id="cd09084">
    <property type="entry name" value="EEP-2"/>
    <property type="match status" value="1"/>
</dbReference>
<evidence type="ECO:0000256" key="1">
    <source>
        <dbReference type="SAM" id="Phobius"/>
    </source>
</evidence>